<sequence>MEMLMKEVEKMDQEWKDLILSALQMGISKEEIREFLKTQTLKN</sequence>
<dbReference type="EMBL" id="CP126116">
    <property type="protein sequence ID" value="WHZ56507.1"/>
    <property type="molecule type" value="Genomic_DNA"/>
</dbReference>
<evidence type="ECO:0000313" key="2">
    <source>
        <dbReference type="Proteomes" id="UP001226091"/>
    </source>
</evidence>
<dbReference type="Proteomes" id="UP001226091">
    <property type="component" value="Chromosome"/>
</dbReference>
<organism evidence="1 2">
    <name type="scientific">Metabacillus hrfriensis</name>
    <dbReference type="NCBI Taxonomy" id="3048891"/>
    <lineage>
        <taxon>Bacteria</taxon>
        <taxon>Bacillati</taxon>
        <taxon>Bacillota</taxon>
        <taxon>Bacilli</taxon>
        <taxon>Bacillales</taxon>
        <taxon>Bacillaceae</taxon>
        <taxon>Metabacillus</taxon>
    </lineage>
</organism>
<evidence type="ECO:0000313" key="1">
    <source>
        <dbReference type="EMBL" id="WHZ56507.1"/>
    </source>
</evidence>
<accession>A0ACD4R8Q0</accession>
<gene>
    <name evidence="1" type="ORF">QLQ22_17640</name>
</gene>
<reference evidence="2" key="1">
    <citation type="journal article" date="2025" name="Aquaculture">
        <title>Assessment of the bioflocculant production and safety properties of Metabacillus hrfriensis sp. nov. based on phenotypic and whole-genome sequencing analysis.</title>
        <authorList>
            <person name="Zhang R."/>
            <person name="Zhao Z."/>
            <person name="Luo L."/>
            <person name="Wang S."/>
            <person name="Guo K."/>
            <person name="Xu W."/>
        </authorList>
    </citation>
    <scope>NUCLEOTIDE SEQUENCE [LARGE SCALE GENOMIC DNA]</scope>
    <source>
        <strain evidence="2">CT-WN-B3</strain>
    </source>
</reference>
<name>A0ACD4R8Q0_9BACI</name>
<protein>
    <submittedName>
        <fullName evidence="1">Anti-repressor SinI family protein</fullName>
    </submittedName>
</protein>
<keyword evidence="2" id="KW-1185">Reference proteome</keyword>
<proteinExistence type="predicted"/>